<protein>
    <recommendedName>
        <fullName evidence="3">DUF659 domain-containing protein</fullName>
    </recommendedName>
</protein>
<dbReference type="OrthoDB" id="2745866at2759"/>
<comment type="caution">
    <text evidence="1">The sequence shown here is derived from an EMBL/GenBank/DDBJ whole genome shotgun (WGS) entry which is preliminary data.</text>
</comment>
<evidence type="ECO:0000313" key="1">
    <source>
        <dbReference type="EMBL" id="KNZ49024.1"/>
    </source>
</evidence>
<keyword evidence="2" id="KW-1185">Reference proteome</keyword>
<evidence type="ECO:0008006" key="3">
    <source>
        <dbReference type="Google" id="ProtNLM"/>
    </source>
</evidence>
<accession>A0A0L6UKH0</accession>
<dbReference type="AlphaFoldDB" id="A0A0L6UKH0"/>
<sequence length="212" mass="23505">MTRTTKDEDGFFGQSEMGLLYTGCLDCIIYGQHDHCGPPHSGSHTGKNFANMFCHFLKKYNLQNKLHTIMANNATTNSQMGCEVQDLIPLFTAVANYLGCIAHVIKLGAKYCLDVQGSLDDPNHGEIMNRKIEDSPGSSIIGSMDSEPMINFAQPHLCELSSNFTILDINRAIKLHQSCAHFCNKNSEVSKFKLMDSKLTLFQYDTAAPSTE</sequence>
<dbReference type="Proteomes" id="UP000037035">
    <property type="component" value="Unassembled WGS sequence"/>
</dbReference>
<dbReference type="EMBL" id="LAVV01010449">
    <property type="protein sequence ID" value="KNZ49024.1"/>
    <property type="molecule type" value="Genomic_DNA"/>
</dbReference>
<proteinExistence type="predicted"/>
<organism evidence="1 2">
    <name type="scientific">Puccinia sorghi</name>
    <dbReference type="NCBI Taxonomy" id="27349"/>
    <lineage>
        <taxon>Eukaryota</taxon>
        <taxon>Fungi</taxon>
        <taxon>Dikarya</taxon>
        <taxon>Basidiomycota</taxon>
        <taxon>Pucciniomycotina</taxon>
        <taxon>Pucciniomycetes</taxon>
        <taxon>Pucciniales</taxon>
        <taxon>Pucciniaceae</taxon>
        <taxon>Puccinia</taxon>
    </lineage>
</organism>
<reference evidence="1 2" key="1">
    <citation type="submission" date="2015-08" db="EMBL/GenBank/DDBJ databases">
        <title>Next Generation Sequencing and Analysis of the Genome of Puccinia sorghi L Schw, the Causal Agent of Maize Common Rust.</title>
        <authorList>
            <person name="Rochi L."/>
            <person name="Burguener G."/>
            <person name="Darino M."/>
            <person name="Turjanski A."/>
            <person name="Kreff E."/>
            <person name="Dieguez M.J."/>
            <person name="Sacco F."/>
        </authorList>
    </citation>
    <scope>NUCLEOTIDE SEQUENCE [LARGE SCALE GENOMIC DNA]</scope>
    <source>
        <strain evidence="1 2">RO10H11247</strain>
    </source>
</reference>
<evidence type="ECO:0000313" key="2">
    <source>
        <dbReference type="Proteomes" id="UP000037035"/>
    </source>
</evidence>
<dbReference type="VEuPathDB" id="FungiDB:VP01_5256g1"/>
<name>A0A0L6UKH0_9BASI</name>
<gene>
    <name evidence="1" type="ORF">VP01_5256g1</name>
</gene>